<gene>
    <name evidence="1" type="ORF">F383_10854</name>
</gene>
<evidence type="ECO:0000313" key="1">
    <source>
        <dbReference type="EMBL" id="KHG28284.1"/>
    </source>
</evidence>
<sequence>MGPFLLGQLVDELGQYVTELG</sequence>
<dbReference type="EMBL" id="KN444329">
    <property type="protein sequence ID" value="KHG28284.1"/>
    <property type="molecule type" value="Genomic_DNA"/>
</dbReference>
<evidence type="ECO:0000313" key="2">
    <source>
        <dbReference type="Proteomes" id="UP000032142"/>
    </source>
</evidence>
<keyword evidence="2" id="KW-1185">Reference proteome</keyword>
<proteinExistence type="predicted"/>
<reference evidence="2" key="1">
    <citation type="submission" date="2014-09" db="EMBL/GenBank/DDBJ databases">
        <authorList>
            <person name="Mudge J."/>
            <person name="Ramaraj T."/>
            <person name="Lindquist I.E."/>
            <person name="Bharti A.K."/>
            <person name="Sundararajan A."/>
            <person name="Cameron C.T."/>
            <person name="Woodward J.E."/>
            <person name="May G.D."/>
            <person name="Brubaker C."/>
            <person name="Broadhvest J."/>
            <person name="Wilkins T.A."/>
        </authorList>
    </citation>
    <scope>NUCLEOTIDE SEQUENCE</scope>
    <source>
        <strain evidence="2">cv. AKA8401</strain>
    </source>
</reference>
<name>A0A0B0PV39_GOSAR</name>
<dbReference type="AlphaFoldDB" id="A0A0B0PV39"/>
<organism evidence="1 2">
    <name type="scientific">Gossypium arboreum</name>
    <name type="common">Tree cotton</name>
    <name type="synonym">Gossypium nanking</name>
    <dbReference type="NCBI Taxonomy" id="29729"/>
    <lineage>
        <taxon>Eukaryota</taxon>
        <taxon>Viridiplantae</taxon>
        <taxon>Streptophyta</taxon>
        <taxon>Embryophyta</taxon>
        <taxon>Tracheophyta</taxon>
        <taxon>Spermatophyta</taxon>
        <taxon>Magnoliopsida</taxon>
        <taxon>eudicotyledons</taxon>
        <taxon>Gunneridae</taxon>
        <taxon>Pentapetalae</taxon>
        <taxon>rosids</taxon>
        <taxon>malvids</taxon>
        <taxon>Malvales</taxon>
        <taxon>Malvaceae</taxon>
        <taxon>Malvoideae</taxon>
        <taxon>Gossypium</taxon>
    </lineage>
</organism>
<dbReference type="Proteomes" id="UP000032142">
    <property type="component" value="Unassembled WGS sequence"/>
</dbReference>
<accession>A0A0B0PV39</accession>
<protein>
    <submittedName>
        <fullName evidence="1">Uncharacterized protein</fullName>
    </submittedName>
</protein>